<evidence type="ECO:0000313" key="4">
    <source>
        <dbReference type="Proteomes" id="UP000604046"/>
    </source>
</evidence>
<feature type="compositionally biased region" description="Basic and acidic residues" evidence="1">
    <location>
        <begin position="104"/>
        <end position="118"/>
    </location>
</feature>
<feature type="compositionally biased region" description="Low complexity" evidence="1">
    <location>
        <begin position="64"/>
        <end position="87"/>
    </location>
</feature>
<evidence type="ECO:0000256" key="1">
    <source>
        <dbReference type="SAM" id="MobiDB-lite"/>
    </source>
</evidence>
<evidence type="ECO:0000256" key="2">
    <source>
        <dbReference type="SAM" id="SignalP"/>
    </source>
</evidence>
<dbReference type="Proteomes" id="UP000604046">
    <property type="component" value="Unassembled WGS sequence"/>
</dbReference>
<protein>
    <submittedName>
        <fullName evidence="3">Uncharacterized protein</fullName>
    </submittedName>
</protein>
<sequence length="173" mass="18256">MLRLLAGLAVGPLAASQACQQATLDALAASSAGWEDGPGGQQLLQLTSREIYHPRFRQMQDGITTSGETTSTTTPTQTTTAAPTSTSRIGTTTEEPEPSNSGREVAKEAEEDKEHMKEEVEEIVDSLDNSTNFSNISVAGGAVRIPRPTTKKTTATTTVTTKTSTTISPFALN</sequence>
<feature type="signal peptide" evidence="2">
    <location>
        <begin position="1"/>
        <end position="16"/>
    </location>
</feature>
<keyword evidence="2" id="KW-0732">Signal</keyword>
<keyword evidence="4" id="KW-1185">Reference proteome</keyword>
<comment type="caution">
    <text evidence="3">The sequence shown here is derived from an EMBL/GenBank/DDBJ whole genome shotgun (WGS) entry which is preliminary data.</text>
</comment>
<feature type="non-terminal residue" evidence="3">
    <location>
        <position position="1"/>
    </location>
</feature>
<dbReference type="AlphaFoldDB" id="A0A812JC99"/>
<reference evidence="3" key="1">
    <citation type="submission" date="2021-02" db="EMBL/GenBank/DDBJ databases">
        <authorList>
            <person name="Dougan E. K."/>
            <person name="Rhodes N."/>
            <person name="Thang M."/>
            <person name="Chan C."/>
        </authorList>
    </citation>
    <scope>NUCLEOTIDE SEQUENCE</scope>
</reference>
<feature type="compositionally biased region" description="Polar residues" evidence="1">
    <location>
        <begin position="88"/>
        <end position="102"/>
    </location>
</feature>
<evidence type="ECO:0000313" key="3">
    <source>
        <dbReference type="EMBL" id="CAE7203857.1"/>
    </source>
</evidence>
<dbReference type="PROSITE" id="PS51257">
    <property type="entry name" value="PROKAR_LIPOPROTEIN"/>
    <property type="match status" value="1"/>
</dbReference>
<accession>A0A812JC99</accession>
<proteinExistence type="predicted"/>
<organism evidence="3 4">
    <name type="scientific">Symbiodinium natans</name>
    <dbReference type="NCBI Taxonomy" id="878477"/>
    <lineage>
        <taxon>Eukaryota</taxon>
        <taxon>Sar</taxon>
        <taxon>Alveolata</taxon>
        <taxon>Dinophyceae</taxon>
        <taxon>Suessiales</taxon>
        <taxon>Symbiodiniaceae</taxon>
        <taxon>Symbiodinium</taxon>
    </lineage>
</organism>
<dbReference type="EMBL" id="CAJNDS010000414">
    <property type="protein sequence ID" value="CAE7203857.1"/>
    <property type="molecule type" value="Genomic_DNA"/>
</dbReference>
<feature type="chain" id="PRO_5032368077" evidence="2">
    <location>
        <begin position="17"/>
        <end position="173"/>
    </location>
</feature>
<gene>
    <name evidence="3" type="ORF">SNAT2548_LOCUS6286</name>
</gene>
<feature type="region of interest" description="Disordered" evidence="1">
    <location>
        <begin position="60"/>
        <end position="120"/>
    </location>
</feature>
<name>A0A812JC99_9DINO</name>